<dbReference type="InterPro" id="IPR006595">
    <property type="entry name" value="CTLH_C"/>
</dbReference>
<evidence type="ECO:0000313" key="4">
    <source>
        <dbReference type="EMBL" id="CAK9133206.1"/>
    </source>
</evidence>
<dbReference type="PROSITE" id="PS50897">
    <property type="entry name" value="CTLH"/>
    <property type="match status" value="1"/>
</dbReference>
<proteinExistence type="predicted"/>
<dbReference type="InterPro" id="IPR051350">
    <property type="entry name" value="WD_repeat-ST_regulator"/>
</dbReference>
<reference evidence="4 5" key="1">
    <citation type="submission" date="2024-02" db="EMBL/GenBank/DDBJ databases">
        <authorList>
            <person name="Vignale AGUSTIN F."/>
            <person name="Sosa J E."/>
            <person name="Modenutti C."/>
        </authorList>
    </citation>
    <scope>NUCLEOTIDE SEQUENCE [LARGE SCALE GENOMIC DNA]</scope>
</reference>
<dbReference type="SMART" id="SM00668">
    <property type="entry name" value="CTLH"/>
    <property type="match status" value="1"/>
</dbReference>
<keyword evidence="2" id="KW-0677">Repeat</keyword>
<evidence type="ECO:0000256" key="2">
    <source>
        <dbReference type="ARBA" id="ARBA00022737"/>
    </source>
</evidence>
<comment type="caution">
    <text evidence="4">The sequence shown here is derived from an EMBL/GenBank/DDBJ whole genome shotgun (WGS) entry which is preliminary data.</text>
</comment>
<dbReference type="InterPro" id="IPR006594">
    <property type="entry name" value="LisH"/>
</dbReference>
<dbReference type="PANTHER" id="PTHR22838">
    <property type="entry name" value="WD REPEAT PROTEIN 26-RELATED"/>
    <property type="match status" value="1"/>
</dbReference>
<keyword evidence="1" id="KW-0853">WD repeat</keyword>
<protein>
    <recommendedName>
        <fullName evidence="3">CTLH domain-containing protein</fullName>
    </recommendedName>
</protein>
<dbReference type="PROSITE" id="PS50896">
    <property type="entry name" value="LISH"/>
    <property type="match status" value="1"/>
</dbReference>
<evidence type="ECO:0000313" key="5">
    <source>
        <dbReference type="Proteomes" id="UP001642360"/>
    </source>
</evidence>
<dbReference type="Pfam" id="PF23627">
    <property type="entry name" value="LisH_WDR26"/>
    <property type="match status" value="1"/>
</dbReference>
<evidence type="ECO:0000259" key="3">
    <source>
        <dbReference type="PROSITE" id="PS50897"/>
    </source>
</evidence>
<dbReference type="EMBL" id="CAUOFW020000001">
    <property type="protein sequence ID" value="CAK9133206.1"/>
    <property type="molecule type" value="Genomic_DNA"/>
</dbReference>
<sequence>MGAVEHDEPPSKRVKVYSGELKGHSNRKFVSEPPSCSVSDSMAWPLPSQGDIEIVGSKGFKKAELVRIIAEALYSLGYKKTGVHLEEESGIPLHSSVVKLFTHQILDGNWDESVATLHKIGLLDETIIKLASFVILEQKFFELLCGGKVMDALRTLRTEVSPLCINNNRIRELSSCIIYPSQCEPVGIYAEDSARVKPRSALLKELQKLLPSTMIIPEQRLVHLFEQALDLQREACMFHNSFVGEMSLLTDHQCRRDHIPSQTLQVR</sequence>
<evidence type="ECO:0000256" key="1">
    <source>
        <dbReference type="ARBA" id="ARBA00022574"/>
    </source>
</evidence>
<accession>A0ABC8QKR9</accession>
<dbReference type="AlphaFoldDB" id="A0ABC8QKR9"/>
<keyword evidence="5" id="KW-1185">Reference proteome</keyword>
<organism evidence="4 5">
    <name type="scientific">Ilex paraguariensis</name>
    <name type="common">yerba mate</name>
    <dbReference type="NCBI Taxonomy" id="185542"/>
    <lineage>
        <taxon>Eukaryota</taxon>
        <taxon>Viridiplantae</taxon>
        <taxon>Streptophyta</taxon>
        <taxon>Embryophyta</taxon>
        <taxon>Tracheophyta</taxon>
        <taxon>Spermatophyta</taxon>
        <taxon>Magnoliopsida</taxon>
        <taxon>eudicotyledons</taxon>
        <taxon>Gunneridae</taxon>
        <taxon>Pentapetalae</taxon>
        <taxon>asterids</taxon>
        <taxon>campanulids</taxon>
        <taxon>Aquifoliales</taxon>
        <taxon>Aquifoliaceae</taxon>
        <taxon>Ilex</taxon>
    </lineage>
</organism>
<dbReference type="PANTHER" id="PTHR22838:SF0">
    <property type="entry name" value="WD REPEAT-CONTAINING PROTEIN 26"/>
    <property type="match status" value="1"/>
</dbReference>
<name>A0ABC8QKR9_9AQUA</name>
<feature type="domain" description="CTLH" evidence="3">
    <location>
        <begin position="94"/>
        <end position="151"/>
    </location>
</feature>
<dbReference type="Proteomes" id="UP001642360">
    <property type="component" value="Unassembled WGS sequence"/>
</dbReference>
<gene>
    <name evidence="4" type="ORF">ILEXP_LOCUS81</name>
</gene>